<dbReference type="EMBL" id="MUZQ01000067">
    <property type="protein sequence ID" value="OWK60074.1"/>
    <property type="molecule type" value="Genomic_DNA"/>
</dbReference>
<evidence type="ECO:0000313" key="1">
    <source>
        <dbReference type="EMBL" id="OWK60074.1"/>
    </source>
</evidence>
<proteinExistence type="predicted"/>
<dbReference type="AlphaFoldDB" id="A0A218V247"/>
<organism evidence="1 2">
    <name type="scientific">Lonchura striata</name>
    <name type="common">white-rumped munia</name>
    <dbReference type="NCBI Taxonomy" id="40157"/>
    <lineage>
        <taxon>Eukaryota</taxon>
        <taxon>Metazoa</taxon>
        <taxon>Chordata</taxon>
        <taxon>Craniata</taxon>
        <taxon>Vertebrata</taxon>
        <taxon>Euteleostomi</taxon>
        <taxon>Archelosauria</taxon>
        <taxon>Archosauria</taxon>
        <taxon>Dinosauria</taxon>
        <taxon>Saurischia</taxon>
        <taxon>Theropoda</taxon>
        <taxon>Coelurosauria</taxon>
        <taxon>Aves</taxon>
        <taxon>Neognathae</taxon>
        <taxon>Neoaves</taxon>
        <taxon>Telluraves</taxon>
        <taxon>Australaves</taxon>
        <taxon>Passeriformes</taxon>
        <taxon>Passeroidea</taxon>
        <taxon>Estrildidae</taxon>
        <taxon>Estrildinae</taxon>
        <taxon>Lonchura</taxon>
    </lineage>
</organism>
<sequence>MGRRYLCKQEASILRYGCLDCEMICLPLSSASELGSHFVPLRISICRRQFTINSQR</sequence>
<comment type="caution">
    <text evidence="1">The sequence shown here is derived from an EMBL/GenBank/DDBJ whole genome shotgun (WGS) entry which is preliminary data.</text>
</comment>
<protein>
    <submittedName>
        <fullName evidence="1">Uncharacterized protein</fullName>
    </submittedName>
</protein>
<dbReference type="Proteomes" id="UP000197619">
    <property type="component" value="Unassembled WGS sequence"/>
</dbReference>
<keyword evidence="2" id="KW-1185">Reference proteome</keyword>
<name>A0A218V247_9PASE</name>
<gene>
    <name evidence="1" type="ORF">RLOC_00012588</name>
</gene>
<feature type="non-terminal residue" evidence="1">
    <location>
        <position position="56"/>
    </location>
</feature>
<reference evidence="1 2" key="1">
    <citation type="submission" date="2017-05" db="EMBL/GenBank/DDBJ databases">
        <title>Genome of assembly of the Bengalese finch, Lonchura striata domestica.</title>
        <authorList>
            <person name="Colquitt B.M."/>
            <person name="Brainard M.S."/>
        </authorList>
    </citation>
    <scope>NUCLEOTIDE SEQUENCE [LARGE SCALE GENOMIC DNA]</scope>
    <source>
        <strain evidence="1">White83orange57</strain>
    </source>
</reference>
<evidence type="ECO:0000313" key="2">
    <source>
        <dbReference type="Proteomes" id="UP000197619"/>
    </source>
</evidence>
<accession>A0A218V247</accession>